<comment type="caution">
    <text evidence="2">The sequence shown here is derived from an EMBL/GenBank/DDBJ whole genome shotgun (WGS) entry which is preliminary data.</text>
</comment>
<feature type="compositionally biased region" description="Polar residues" evidence="1">
    <location>
        <begin position="353"/>
        <end position="370"/>
    </location>
</feature>
<evidence type="ECO:0000313" key="3">
    <source>
        <dbReference type="Proteomes" id="UP000256645"/>
    </source>
</evidence>
<feature type="compositionally biased region" description="Pro residues" evidence="1">
    <location>
        <begin position="158"/>
        <end position="211"/>
    </location>
</feature>
<feature type="compositionally biased region" description="Polar residues" evidence="1">
    <location>
        <begin position="392"/>
        <end position="434"/>
    </location>
</feature>
<organism evidence="2 3">
    <name type="scientific">Coleophoma cylindrospora</name>
    <dbReference type="NCBI Taxonomy" id="1849047"/>
    <lineage>
        <taxon>Eukaryota</taxon>
        <taxon>Fungi</taxon>
        <taxon>Dikarya</taxon>
        <taxon>Ascomycota</taxon>
        <taxon>Pezizomycotina</taxon>
        <taxon>Leotiomycetes</taxon>
        <taxon>Helotiales</taxon>
        <taxon>Dermateaceae</taxon>
        <taxon>Coleophoma</taxon>
    </lineage>
</organism>
<gene>
    <name evidence="2" type="ORF">BP6252_03138</name>
</gene>
<feature type="compositionally biased region" description="Low complexity" evidence="1">
    <location>
        <begin position="435"/>
        <end position="450"/>
    </location>
</feature>
<feature type="region of interest" description="Disordered" evidence="1">
    <location>
        <begin position="579"/>
        <end position="598"/>
    </location>
</feature>
<dbReference type="EMBL" id="PDLM01000003">
    <property type="protein sequence ID" value="RDW82026.1"/>
    <property type="molecule type" value="Genomic_DNA"/>
</dbReference>
<name>A0A3D8S6X9_9HELO</name>
<feature type="region of interest" description="Disordered" evidence="1">
    <location>
        <begin position="68"/>
        <end position="272"/>
    </location>
</feature>
<dbReference type="OrthoDB" id="10360734at2759"/>
<evidence type="ECO:0000256" key="1">
    <source>
        <dbReference type="SAM" id="MobiDB-lite"/>
    </source>
</evidence>
<accession>A0A3D8S6X9</accession>
<evidence type="ECO:0000313" key="2">
    <source>
        <dbReference type="EMBL" id="RDW82026.1"/>
    </source>
</evidence>
<feature type="compositionally biased region" description="Polar residues" evidence="1">
    <location>
        <begin position="259"/>
        <end position="271"/>
    </location>
</feature>
<keyword evidence="3" id="KW-1185">Reference proteome</keyword>
<feature type="compositionally biased region" description="Basic and acidic residues" evidence="1">
    <location>
        <begin position="583"/>
        <end position="598"/>
    </location>
</feature>
<feature type="compositionally biased region" description="Polar residues" evidence="1">
    <location>
        <begin position="322"/>
        <end position="339"/>
    </location>
</feature>
<reference evidence="2 3" key="1">
    <citation type="journal article" date="2018" name="IMA Fungus">
        <title>IMA Genome-F 9: Draft genome sequence of Annulohypoxylon stygium, Aspergillus mulundensis, Berkeleyomyces basicola (syn. Thielaviopsis basicola), Ceratocystis smalleyi, two Cercospora beticola strains, Coleophoma cylindrospora, Fusarium fracticaudum, Phialophora cf. hyalina, and Morchella septimelata.</title>
        <authorList>
            <person name="Wingfield B.D."/>
            <person name="Bills G.F."/>
            <person name="Dong Y."/>
            <person name="Huang W."/>
            <person name="Nel W.J."/>
            <person name="Swalarsk-Parry B.S."/>
            <person name="Vaghefi N."/>
            <person name="Wilken P.M."/>
            <person name="An Z."/>
            <person name="de Beer Z.W."/>
            <person name="De Vos L."/>
            <person name="Chen L."/>
            <person name="Duong T.A."/>
            <person name="Gao Y."/>
            <person name="Hammerbacher A."/>
            <person name="Kikkert J.R."/>
            <person name="Li Y."/>
            <person name="Li H."/>
            <person name="Li K."/>
            <person name="Li Q."/>
            <person name="Liu X."/>
            <person name="Ma X."/>
            <person name="Naidoo K."/>
            <person name="Pethybridge S.J."/>
            <person name="Sun J."/>
            <person name="Steenkamp E.T."/>
            <person name="van der Nest M.A."/>
            <person name="van Wyk S."/>
            <person name="Wingfield M.J."/>
            <person name="Xiong C."/>
            <person name="Yue Q."/>
            <person name="Zhang X."/>
        </authorList>
    </citation>
    <scope>NUCLEOTIDE SEQUENCE [LARGE SCALE GENOMIC DNA]</scope>
    <source>
        <strain evidence="2 3">BP6252</strain>
    </source>
</reference>
<dbReference type="AlphaFoldDB" id="A0A3D8S6X9"/>
<protein>
    <submittedName>
        <fullName evidence="2">Uncharacterized protein</fullName>
    </submittedName>
</protein>
<proteinExistence type="predicted"/>
<dbReference type="Proteomes" id="UP000256645">
    <property type="component" value="Unassembled WGS sequence"/>
</dbReference>
<sequence length="598" mass="64359">MCRTEFTKYEECGHTVTEAFYCLEQLNARGAPKGKGKGIRTAPLGGGHCVKKDLPCEDAGLCPSCLAKQRKKESEDHEEDVEQHKSLPTGSLRGRAKNLVTNIKEVVGEKKRKASNSAKKSDKDGCTTPSPRGPRPVISKPKLQDSTLLGSSPVTPDQVPPVPTRAPPPVPTRAPPPVPTRPPPPVPTRPPPPVPTRPPPPVPTRPPPPIPTARFANSQDKHTPSARANKKNTNTFQKPGFFSPYLSHLARPKTPKGQAHSSAYSRPTTPYGQPLLGTPTKVGMFQHTFFSLRPESPHGNRTMGAAPQYQSHQPGFGRTRTPHGNINMSQPSSHFQPRSTGVGRTGTPHGDFNMSQPSSHFPPQSTSFGNPGTPHGDFNMSQPSACFPPQPTSFGNPGTTHGNFNMSQPSAFFQPQPTSFSNPGTSHGNINMSGPSSYFQSQPASSSRSRTPYGASQPSDFGRPQTPYGQSASSAVAMDASTMYGDSPTSIYGQHPHSRTQSSLPNDARMAGSTTAPDPVELAQGYCDIIGAHPRQIPTHLRQEGPAGSPLAAPQGLTDIGGGMMVDNDVLRIHAEMKRRKTTDREQEMERVLQENQF</sequence>
<feature type="region of interest" description="Disordered" evidence="1">
    <location>
        <begin position="296"/>
        <end position="514"/>
    </location>
</feature>